<evidence type="ECO:0000313" key="14">
    <source>
        <dbReference type="Proteomes" id="UP000299102"/>
    </source>
</evidence>
<dbReference type="OrthoDB" id="18585at2759"/>
<keyword evidence="6" id="KW-1133">Transmembrane helix</keyword>
<protein>
    <recommendedName>
        <fullName evidence="11">Scavenger receptor class B member 1</fullName>
    </recommendedName>
    <alternativeName>
        <fullName evidence="12">SR-BI</fullName>
    </alternativeName>
</protein>
<keyword evidence="9" id="KW-0675">Receptor</keyword>
<dbReference type="GO" id="GO:0005044">
    <property type="term" value="F:scavenger receptor activity"/>
    <property type="evidence" value="ECO:0007669"/>
    <property type="project" value="TreeGrafter"/>
</dbReference>
<evidence type="ECO:0000256" key="7">
    <source>
        <dbReference type="ARBA" id="ARBA00023136"/>
    </source>
</evidence>
<reference evidence="13 14" key="1">
    <citation type="journal article" date="2019" name="Commun. Biol.">
        <title>The bagworm genome reveals a unique fibroin gene that provides high tensile strength.</title>
        <authorList>
            <person name="Kono N."/>
            <person name="Nakamura H."/>
            <person name="Ohtoshi R."/>
            <person name="Tomita M."/>
            <person name="Numata K."/>
            <person name="Arakawa K."/>
        </authorList>
    </citation>
    <scope>NUCLEOTIDE SEQUENCE [LARGE SCALE GENOMIC DNA]</scope>
</reference>
<evidence type="ECO:0000256" key="4">
    <source>
        <dbReference type="ARBA" id="ARBA00022475"/>
    </source>
</evidence>
<dbReference type="PANTHER" id="PTHR11923">
    <property type="entry name" value="SCAVENGER RECEPTOR CLASS B TYPE-1 SR-B1"/>
    <property type="match status" value="1"/>
</dbReference>
<comment type="caution">
    <text evidence="13">The sequence shown here is derived from an EMBL/GenBank/DDBJ whole genome shotgun (WGS) entry which is preliminary data.</text>
</comment>
<sequence>MYSFDFYTLLLPTRDIVKEHHCFNATTRPVAAAGLTFPRLQNGRVPEMTHHSLEKMPSTALMLPKENGDEKVVIITPRNGVGKILIREDTILANLQGCAGCGRTHFACARMKGQWSVLCWGKKSEKKHMCRVDRKPLRRYRLPRTPTSGDCRRRSGGTSAGGAASALEGCHACMQWKAVLFVRTSVKKVIVPLEDPASRAWTFGMTPQLKGCVPAQTVILQAVRNMVLRNNSLAFKMWQHPTVQPVMKVHIFNYTNWENVKNGYEDKLVVEDVGPYVYQIINTRGRKLKKNLDKNNFTTISKGEPTNRSNDLSRLPDSFQSFLHREGFVETLPQNMNVPGEFNEITAEVPQGLVLGSVLYTMFSSDIPQCPDVTIVIYADNTAILNTTQINVKLKHPRCYKQP</sequence>
<evidence type="ECO:0000256" key="11">
    <source>
        <dbReference type="ARBA" id="ARBA00040821"/>
    </source>
</evidence>
<evidence type="ECO:0000256" key="12">
    <source>
        <dbReference type="ARBA" id="ARBA00042244"/>
    </source>
</evidence>
<accession>A0A4C1UEU1</accession>
<dbReference type="Pfam" id="PF01130">
    <property type="entry name" value="CD36"/>
    <property type="match status" value="1"/>
</dbReference>
<evidence type="ECO:0000313" key="13">
    <source>
        <dbReference type="EMBL" id="GBP24859.1"/>
    </source>
</evidence>
<comment type="subcellular location">
    <subcellularLocation>
        <location evidence="2">Cell membrane</location>
        <topology evidence="2">Multi-pass membrane protein</topology>
    </subcellularLocation>
    <subcellularLocation>
        <location evidence="1">Membrane</location>
        <location evidence="1">Caveola</location>
        <topology evidence="1">Multi-pass membrane protein</topology>
    </subcellularLocation>
</comment>
<evidence type="ECO:0000256" key="3">
    <source>
        <dbReference type="ARBA" id="ARBA00010532"/>
    </source>
</evidence>
<keyword evidence="14" id="KW-1185">Reference proteome</keyword>
<dbReference type="GO" id="GO:0005901">
    <property type="term" value="C:caveola"/>
    <property type="evidence" value="ECO:0007669"/>
    <property type="project" value="UniProtKB-SubCell"/>
</dbReference>
<dbReference type="EMBL" id="BGZK01000166">
    <property type="protein sequence ID" value="GBP24859.1"/>
    <property type="molecule type" value="Genomic_DNA"/>
</dbReference>
<proteinExistence type="inferred from homology"/>
<dbReference type="Proteomes" id="UP000299102">
    <property type="component" value="Unassembled WGS sequence"/>
</dbReference>
<keyword evidence="7" id="KW-0472">Membrane</keyword>
<keyword evidence="5" id="KW-0812">Transmembrane</keyword>
<dbReference type="InterPro" id="IPR002159">
    <property type="entry name" value="CD36_fam"/>
</dbReference>
<evidence type="ECO:0000256" key="1">
    <source>
        <dbReference type="ARBA" id="ARBA00004189"/>
    </source>
</evidence>
<gene>
    <name evidence="13" type="ORF">EVAR_14192_1</name>
</gene>
<evidence type="ECO:0000256" key="8">
    <source>
        <dbReference type="ARBA" id="ARBA00023157"/>
    </source>
</evidence>
<dbReference type="STRING" id="151549.A0A4C1UEU1"/>
<keyword evidence="8" id="KW-1015">Disulfide bond</keyword>
<evidence type="ECO:0000256" key="10">
    <source>
        <dbReference type="ARBA" id="ARBA00023180"/>
    </source>
</evidence>
<evidence type="ECO:0000256" key="2">
    <source>
        <dbReference type="ARBA" id="ARBA00004651"/>
    </source>
</evidence>
<keyword evidence="4" id="KW-1003">Cell membrane</keyword>
<dbReference type="PANTHER" id="PTHR11923:SF110">
    <property type="entry name" value="SCAVENGER RECEPTOR CLASS B MEMBER 1"/>
    <property type="match status" value="1"/>
</dbReference>
<organism evidence="13 14">
    <name type="scientific">Eumeta variegata</name>
    <name type="common">Bagworm moth</name>
    <name type="synonym">Eumeta japonica</name>
    <dbReference type="NCBI Taxonomy" id="151549"/>
    <lineage>
        <taxon>Eukaryota</taxon>
        <taxon>Metazoa</taxon>
        <taxon>Ecdysozoa</taxon>
        <taxon>Arthropoda</taxon>
        <taxon>Hexapoda</taxon>
        <taxon>Insecta</taxon>
        <taxon>Pterygota</taxon>
        <taxon>Neoptera</taxon>
        <taxon>Endopterygota</taxon>
        <taxon>Lepidoptera</taxon>
        <taxon>Glossata</taxon>
        <taxon>Ditrysia</taxon>
        <taxon>Tineoidea</taxon>
        <taxon>Psychidae</taxon>
        <taxon>Oiketicinae</taxon>
        <taxon>Eumeta</taxon>
    </lineage>
</organism>
<comment type="similarity">
    <text evidence="3">Belongs to the CD36 family.</text>
</comment>
<evidence type="ECO:0000256" key="5">
    <source>
        <dbReference type="ARBA" id="ARBA00022692"/>
    </source>
</evidence>
<dbReference type="GO" id="GO:0005737">
    <property type="term" value="C:cytoplasm"/>
    <property type="evidence" value="ECO:0007669"/>
    <property type="project" value="TreeGrafter"/>
</dbReference>
<dbReference type="AlphaFoldDB" id="A0A4C1UEU1"/>
<keyword evidence="10" id="KW-0325">Glycoprotein</keyword>
<evidence type="ECO:0000256" key="9">
    <source>
        <dbReference type="ARBA" id="ARBA00023170"/>
    </source>
</evidence>
<name>A0A4C1UEU1_EUMVA</name>
<evidence type="ECO:0000256" key="6">
    <source>
        <dbReference type="ARBA" id="ARBA00022989"/>
    </source>
</evidence>